<accession>L0E3N4</accession>
<organism evidence="1 2">
    <name type="scientific">Thioalkalivibrio nitratireducens (strain DSM 14787 / UNIQEM 213 / ALEN2)</name>
    <dbReference type="NCBI Taxonomy" id="1255043"/>
    <lineage>
        <taxon>Bacteria</taxon>
        <taxon>Pseudomonadati</taxon>
        <taxon>Pseudomonadota</taxon>
        <taxon>Gammaproteobacteria</taxon>
        <taxon>Chromatiales</taxon>
        <taxon>Ectothiorhodospiraceae</taxon>
        <taxon>Thioalkalivibrio</taxon>
    </lineage>
</organism>
<protein>
    <submittedName>
        <fullName evidence="1">Uncharacterized protein</fullName>
    </submittedName>
</protein>
<dbReference type="STRING" id="1255043.TVNIR_3651"/>
<dbReference type="OrthoDB" id="5295778at2"/>
<proteinExistence type="predicted"/>
<gene>
    <name evidence="1" type="ordered locus">TVNIR_3651</name>
</gene>
<keyword evidence="2" id="KW-1185">Reference proteome</keyword>
<reference evidence="1" key="1">
    <citation type="submission" date="2015-12" db="EMBL/GenBank/DDBJ databases">
        <authorList>
            <person name="Tikhonova T.V."/>
            <person name="Pavlov A.R."/>
            <person name="Beletsky A.V."/>
            <person name="Mardanov A.V."/>
            <person name="Sorokin D.Y."/>
            <person name="Ravin N.V."/>
            <person name="Popov V.O."/>
        </authorList>
    </citation>
    <scope>NUCLEOTIDE SEQUENCE</scope>
    <source>
        <strain evidence="1">DSM 14787</strain>
    </source>
</reference>
<dbReference type="eggNOG" id="ENOG50347Y3">
    <property type="taxonomic scope" value="Bacteria"/>
</dbReference>
<dbReference type="EMBL" id="CP003989">
    <property type="protein sequence ID" value="AGA35281.1"/>
    <property type="molecule type" value="Genomic_DNA"/>
</dbReference>
<dbReference type="HOGENOM" id="CLU_1712444_0_0_6"/>
<evidence type="ECO:0000313" key="1">
    <source>
        <dbReference type="EMBL" id="AGA35281.1"/>
    </source>
</evidence>
<name>L0E3N4_THIND</name>
<dbReference type="RefSeq" id="WP_015260374.1">
    <property type="nucleotide sequence ID" value="NC_019902.2"/>
</dbReference>
<dbReference type="KEGG" id="tni:TVNIR_3651"/>
<sequence length="151" mass="17449">MFGLLHDWPARQLEWVRARFAGHTLIVHRGFPRGWLKEQLRQPGGGGHLRLGSRRLPALRPTPIEWLAQGQVLPLGLPLLLRIRERDARVRHLHRRVGPVHPSEIAWFLDELEERHHAWLRFLRGPGRIETLAGIAMDDNEVPTMLEHPTG</sequence>
<dbReference type="PATRIC" id="fig|1255043.3.peg.3683"/>
<dbReference type="Proteomes" id="UP000010809">
    <property type="component" value="Chromosome"/>
</dbReference>
<evidence type="ECO:0000313" key="2">
    <source>
        <dbReference type="Proteomes" id="UP000010809"/>
    </source>
</evidence>
<dbReference type="AlphaFoldDB" id="L0E3N4"/>